<evidence type="ECO:0000259" key="1">
    <source>
        <dbReference type="Pfam" id="PF13391"/>
    </source>
</evidence>
<dbReference type="Proteomes" id="UP000054565">
    <property type="component" value="Unassembled WGS sequence"/>
</dbReference>
<evidence type="ECO:0000313" key="3">
    <source>
        <dbReference type="Proteomes" id="UP000054565"/>
    </source>
</evidence>
<dbReference type="Pfam" id="PF13391">
    <property type="entry name" value="HNH_2"/>
    <property type="match status" value="1"/>
</dbReference>
<dbReference type="InterPro" id="IPR003615">
    <property type="entry name" value="HNH_nuc"/>
</dbReference>
<organism evidence="2 3">
    <name type="scientific">Coccidioides immitis RMSCC 2394</name>
    <dbReference type="NCBI Taxonomy" id="404692"/>
    <lineage>
        <taxon>Eukaryota</taxon>
        <taxon>Fungi</taxon>
        <taxon>Dikarya</taxon>
        <taxon>Ascomycota</taxon>
        <taxon>Pezizomycotina</taxon>
        <taxon>Eurotiomycetes</taxon>
        <taxon>Eurotiomycetidae</taxon>
        <taxon>Onygenales</taxon>
        <taxon>Onygenaceae</taxon>
        <taxon>Coccidioides</taxon>
    </lineage>
</organism>
<dbReference type="AlphaFoldDB" id="A0A0J6XWK4"/>
<evidence type="ECO:0000313" key="2">
    <source>
        <dbReference type="EMBL" id="KMP00556.1"/>
    </source>
</evidence>
<name>A0A0J6XWK4_COCIT</name>
<reference evidence="3" key="1">
    <citation type="journal article" date="2010" name="Genome Res.">
        <title>Population genomic sequencing of Coccidioides fungi reveals recent hybridization and transposon control.</title>
        <authorList>
            <person name="Neafsey D.E."/>
            <person name="Barker B.M."/>
            <person name="Sharpton T.J."/>
            <person name="Stajich J.E."/>
            <person name="Park D.J."/>
            <person name="Whiston E."/>
            <person name="Hung C.-Y."/>
            <person name="McMahan C."/>
            <person name="White J."/>
            <person name="Sykes S."/>
            <person name="Heiman D."/>
            <person name="Young S."/>
            <person name="Zeng Q."/>
            <person name="Abouelleil A."/>
            <person name="Aftuck L."/>
            <person name="Bessette D."/>
            <person name="Brown A."/>
            <person name="FitzGerald M."/>
            <person name="Lui A."/>
            <person name="Macdonald J.P."/>
            <person name="Priest M."/>
            <person name="Orbach M.J."/>
            <person name="Galgiani J.N."/>
            <person name="Kirkland T.N."/>
            <person name="Cole G.T."/>
            <person name="Birren B.W."/>
            <person name="Henn M.R."/>
            <person name="Taylor J.W."/>
            <person name="Rounsley S.D."/>
        </authorList>
    </citation>
    <scope>NUCLEOTIDE SEQUENCE [LARGE SCALE GENOMIC DNA]</scope>
    <source>
        <strain evidence="3">RMSCC 2394</strain>
    </source>
</reference>
<proteinExistence type="predicted"/>
<gene>
    <name evidence="2" type="ORF">CIRG_00698</name>
</gene>
<feature type="domain" description="HNH nuclease" evidence="1">
    <location>
        <begin position="82"/>
        <end position="157"/>
    </location>
</feature>
<sequence length="225" mass="25373">MGALEEFADYMVIQFFLPFRVSSVKTPQSTPISLSTIQASTPTGTKQCISVLRHNCLKASCEGQNCTDDDRKLLETEQYNNFQYLEVTHILSHCLTKVASGDKDLIKSKKNVLWILDMFNSGIIYLIHGPKINSPLNALTLMLDNHQLFGKFQIYFEPTGRAYEYRIHSTEGSFLSNAFFPVTHTLSLSLNHMIDLPSPQFLSIHHAISLILKLSGAAKYIEQTL</sequence>
<accession>A0A0J6XWK4</accession>
<protein>
    <recommendedName>
        <fullName evidence="1">HNH nuclease domain-containing protein</fullName>
    </recommendedName>
</protein>
<dbReference type="OrthoDB" id="4181927at2759"/>
<dbReference type="EMBL" id="DS028093">
    <property type="protein sequence ID" value="KMP00556.1"/>
    <property type="molecule type" value="Genomic_DNA"/>
</dbReference>